<accession>A0A6G7XJD1</accession>
<dbReference type="AlphaFoldDB" id="A0A6G7XJD1"/>
<evidence type="ECO:0000313" key="1">
    <source>
        <dbReference type="EMBL" id="QIK64539.1"/>
    </source>
</evidence>
<dbReference type="KEGG" id="lvi:G7068_15950"/>
<keyword evidence="2" id="KW-1185">Reference proteome</keyword>
<gene>
    <name evidence="1" type="ORF">G7068_15950</name>
</gene>
<dbReference type="Proteomes" id="UP000502677">
    <property type="component" value="Chromosome"/>
</dbReference>
<evidence type="ECO:0000313" key="2">
    <source>
        <dbReference type="Proteomes" id="UP000502677"/>
    </source>
</evidence>
<dbReference type="EMBL" id="CP049863">
    <property type="protein sequence ID" value="QIK64539.1"/>
    <property type="molecule type" value="Genomic_DNA"/>
</dbReference>
<name>A0A6G7XJD1_9MICO</name>
<sequence>MNTNTEISQLNRDELAHDAAQELIEALFHDSETVWKLAPMFSCAQSDAMQRLIELVGPVPNESRTRAAEWRESHILNKINGHHNGPKGSPDAVHYNEKLDHELSLVVRLASGEVK</sequence>
<protein>
    <submittedName>
        <fullName evidence="1">Uncharacterized protein</fullName>
    </submittedName>
</protein>
<proteinExistence type="predicted"/>
<dbReference type="RefSeq" id="WP_166292871.1">
    <property type="nucleotide sequence ID" value="NZ_CP049863.1"/>
</dbReference>
<reference evidence="1 2" key="1">
    <citation type="submission" date="2020-03" db="EMBL/GenBank/DDBJ databases">
        <title>Leucobacter sp. nov., isolated from beetles.</title>
        <authorList>
            <person name="Hyun D.-W."/>
            <person name="Bae J.-W."/>
        </authorList>
    </citation>
    <scope>NUCLEOTIDE SEQUENCE [LARGE SCALE GENOMIC DNA]</scope>
    <source>
        <strain evidence="1 2">HDW9C</strain>
    </source>
</reference>
<organism evidence="1 2">
    <name type="scientific">Leucobacter viscericola</name>
    <dbReference type="NCBI Taxonomy" id="2714935"/>
    <lineage>
        <taxon>Bacteria</taxon>
        <taxon>Bacillati</taxon>
        <taxon>Actinomycetota</taxon>
        <taxon>Actinomycetes</taxon>
        <taxon>Micrococcales</taxon>
        <taxon>Microbacteriaceae</taxon>
        <taxon>Leucobacter</taxon>
    </lineage>
</organism>